<dbReference type="PROSITE" id="PS52004">
    <property type="entry name" value="KS3_2"/>
    <property type="match status" value="1"/>
</dbReference>
<dbReference type="RefSeq" id="WP_094932377.1">
    <property type="nucleotide sequence ID" value="NZ_CP022753.1"/>
</dbReference>
<sequence length="2010" mass="209642">MHEPIAIIGLACRYPGADDPGRLWDAVLSQRRMFRRIPDERLRLADYYAADPAVPDAVYSTHAALLEDYEFDRVGYRVAGPTYRSTDLTHWLALDVAGKAIEDAALDHLRPLSRDRIGVLVGNTLTGEFSRSGVMRLRWPYVRRTVGHALARAGMSDADRRDLLARLEADYKAPFPPMGEESLAGGLSNTIAGRICGTFDLHGGGYTVDGACASSLLAVANAADALCAGQLDAVLAGGVDLSIDPFELVGFAKTGALATDRMRVYDQRSQGFWPGEGCGFAVLARESDAVAWGARIYALLHGWGRSSDGRGGITRPEETGQRLALLRAYEQAGYGPHEVELFEGHGTGTAVGDATELRALAGVNRESGQRGRPAALGTVKANIGHTKAAAGAAGLLKAVLALDRGVLPPTTGCERPHDELTVPGTPLRVLREPEPWPDDAPRRASVSAMGFGGINAHLTLGAVRDRSRARLTTRERLLGRTPQDTELILLGAADGAGLAARARQLAEHAPHQSFGGLRDLAIDTARDLPADPAARAAVLAATPAEFAERSAALAGALADERTGPDRRALDPAAGFLVGEPDGAPRVGFLFPGQAAPAYRDGGALARRFPTTAGLFDAVAAAVRDLPDASAPGAPAPGAPVDTAIAQPAVAACSAAAAHVLHEVGITARVAVGHSLGELTALHWAGALGARDMVELARTRGRAMSRCSGRPGAMAAVMAPLARTTALIDDLDLAVAGYNGPEHVVVSGPAEAVEGLLDRGRRQGVRTVRLPVSHAFHSPLMADAAPALRAALDRLGPLHCGPQVVSTVTGRPHEAADDLRPLLVDQLWSPVRFDAALTAASADLDLLIEVGPGRILADLATGPGRPPAVATDAGAESLSGVLAALGMAYVLGAPLRADRLAEGRYRAAGSDPLRRPAFLANPCESAPTADLDDDAAPATRASTPSAAAEDGAAPEPRSAPAADPGAADGDPLQVVRRLIAQSSELPVEAVGPQDGMLTDLNLNSITVGQLAADAAAELGVRPPVAVTEFATATVAELAAVLAEAEPDDGTGAEGPPPGVAGWLRPFEAAWVHRTRTGAPTPHRWELVTVGEPGASARTEADAAFTGGTGDAALAIHVAADRDPQCAKELLEALRRALDPAVARLAVLHRGGAAGITRTLALERPGLPIRVIDLSTGAATWSADELRREAETGDGFAEVRRADDGTRQVPRLRLAGRGPETRDRRGRGAVCGGAQETGAAGAAEADDRAGARIAEADIGAVGDHPGGDRGPVRLGPDDVLLATGGGKGIGAESVLGLAQRTGARVAVMGRARPEDDTELAGNLRRMRDAGITAHYVRADVTDPAAVTTAVKEARAALGPVTAILHSAGANHPRLLADLGPDELAATLGPKTTGLSHLLDAVDPARLRAVVAFGSVIARTGMRGEADYALANEWLRLDVEDAARRLPGCRCLTVEWSVWSGAGMGERLDIVGALARMGIAPIAPDDGVALLRRLLDEGTGGTSVVASGRLGDPPTLPMDRPDLPILRFVERTPVHYPGIELVTEAVLSGPTDGYLAEHALEGLPLLPAVVGLEAMAQAAAALVGRIPDGFTDIDLARPITVPDGGERRIRIAALVRGDDRVDVVIRSDETGFEADHFRAVGRFDLPEAERLAADAGLAAARGQADAPTGADEAPAELYDRLLFHGPSFRRVASYRHLHAWTCTAAVATRPAHRWFGEYLPQRLLLGDFGARDAFIHAAQACIPHRRVLPEAVARIRTGPPPDGGVEILAVERASDAERLTYDLCVRDTAGTVCEVWEGLVLRVLAPLPASSEWGADLFAPYLERRVGELLGREVVAGLADGGERDARSRAALRRALGREARVEHRPDGRPHLVSAGDGDEGEHVSFAHGERHTLAVAGRGRVACDLQEVAARTADQWRGMLGGAGFGLAQLIGAELGEDPHRAATRVWSAMECVRKAGRPSNEPLVLDRAGPEGWAVLRSGGMGIVSGVVRLGGSSAPLAVAVLAASVEERTR</sequence>
<gene>
    <name evidence="10" type="ORF">CDO52_11635</name>
</gene>
<evidence type="ECO:0000256" key="6">
    <source>
        <dbReference type="SAM" id="MobiDB-lite"/>
    </source>
</evidence>
<dbReference type="InterPro" id="IPR050091">
    <property type="entry name" value="PKS_NRPS_Biosynth_Enz"/>
</dbReference>
<dbReference type="Gene3D" id="3.40.50.720">
    <property type="entry name" value="NAD(P)-binding Rossmann-like Domain"/>
    <property type="match status" value="1"/>
</dbReference>
<dbReference type="GO" id="GO:0006633">
    <property type="term" value="P:fatty acid biosynthetic process"/>
    <property type="evidence" value="ECO:0007669"/>
    <property type="project" value="TreeGrafter"/>
</dbReference>
<dbReference type="InterPro" id="IPR020807">
    <property type="entry name" value="PKS_DH"/>
</dbReference>
<evidence type="ECO:0000259" key="7">
    <source>
        <dbReference type="PROSITE" id="PS50075"/>
    </source>
</evidence>
<dbReference type="InterPro" id="IPR001227">
    <property type="entry name" value="Ac_transferase_dom_sf"/>
</dbReference>
<dbReference type="InterPro" id="IPR049900">
    <property type="entry name" value="PKS_mFAS_DH"/>
</dbReference>
<feature type="domain" description="PKS/mFAS DH" evidence="9">
    <location>
        <begin position="1518"/>
        <end position="1807"/>
    </location>
</feature>
<dbReference type="PROSITE" id="PS52019">
    <property type="entry name" value="PKS_MFAS_DH"/>
    <property type="match status" value="1"/>
</dbReference>
<keyword evidence="3" id="KW-0808">Transferase</keyword>
<dbReference type="InterPro" id="IPR016039">
    <property type="entry name" value="Thiolase-like"/>
</dbReference>
<feature type="region of interest" description="Disordered" evidence="6">
    <location>
        <begin position="1857"/>
        <end position="1877"/>
    </location>
</feature>
<keyword evidence="1" id="KW-0596">Phosphopantetheine</keyword>
<accession>A0A223S5F3</accession>
<dbReference type="SUPFAM" id="SSF52151">
    <property type="entry name" value="FabD/lysophospholipase-like"/>
    <property type="match status" value="1"/>
</dbReference>
<feature type="region of interest" description="Disordered" evidence="6">
    <location>
        <begin position="915"/>
        <end position="968"/>
    </location>
</feature>
<dbReference type="SMART" id="SM00827">
    <property type="entry name" value="PKS_AT"/>
    <property type="match status" value="1"/>
</dbReference>
<dbReference type="PANTHER" id="PTHR43775">
    <property type="entry name" value="FATTY ACID SYNTHASE"/>
    <property type="match status" value="1"/>
</dbReference>
<reference evidence="10 11" key="1">
    <citation type="submission" date="2017-08" db="EMBL/GenBank/DDBJ databases">
        <title>The complete genome sequence of Nocardiopsis gilva YIM 90087.</title>
        <authorList>
            <person name="Yin M."/>
            <person name="Tang S."/>
        </authorList>
    </citation>
    <scope>NUCLEOTIDE SEQUENCE [LARGE SCALE GENOMIC DNA]</scope>
    <source>
        <strain evidence="10 11">YIM 90087</strain>
    </source>
</reference>
<dbReference type="SMART" id="SM00826">
    <property type="entry name" value="PKS_DH"/>
    <property type="match status" value="1"/>
</dbReference>
<dbReference type="InterPro" id="IPR013968">
    <property type="entry name" value="PKS_KR"/>
</dbReference>
<dbReference type="Pfam" id="PF08659">
    <property type="entry name" value="KR"/>
    <property type="match status" value="1"/>
</dbReference>
<dbReference type="SUPFAM" id="SSF53901">
    <property type="entry name" value="Thiolase-like"/>
    <property type="match status" value="1"/>
</dbReference>
<dbReference type="InterPro" id="IPR016036">
    <property type="entry name" value="Malonyl_transacylase_ACP-bd"/>
</dbReference>
<dbReference type="InterPro" id="IPR009081">
    <property type="entry name" value="PP-bd_ACP"/>
</dbReference>
<evidence type="ECO:0000256" key="5">
    <source>
        <dbReference type="PROSITE-ProRule" id="PRU01363"/>
    </source>
</evidence>
<dbReference type="InterPro" id="IPR014031">
    <property type="entry name" value="Ketoacyl_synth_C"/>
</dbReference>
<feature type="compositionally biased region" description="Low complexity" evidence="6">
    <location>
        <begin position="958"/>
        <end position="968"/>
    </location>
</feature>
<dbReference type="InterPro" id="IPR036291">
    <property type="entry name" value="NAD(P)-bd_dom_sf"/>
</dbReference>
<dbReference type="SMART" id="SM00822">
    <property type="entry name" value="PKS_KR"/>
    <property type="match status" value="1"/>
</dbReference>
<evidence type="ECO:0000256" key="1">
    <source>
        <dbReference type="ARBA" id="ARBA00022450"/>
    </source>
</evidence>
<dbReference type="InterPro" id="IPR049551">
    <property type="entry name" value="PKS_DH_C"/>
</dbReference>
<feature type="compositionally biased region" description="Basic and acidic residues" evidence="6">
    <location>
        <begin position="1857"/>
        <end position="1867"/>
    </location>
</feature>
<feature type="region of interest" description="N-terminal hotdog fold" evidence="5">
    <location>
        <begin position="1518"/>
        <end position="1645"/>
    </location>
</feature>
<evidence type="ECO:0000256" key="3">
    <source>
        <dbReference type="ARBA" id="ARBA00022679"/>
    </source>
</evidence>
<dbReference type="Gene3D" id="1.10.1200.10">
    <property type="entry name" value="ACP-like"/>
    <property type="match status" value="1"/>
</dbReference>
<evidence type="ECO:0000259" key="8">
    <source>
        <dbReference type="PROSITE" id="PS52004"/>
    </source>
</evidence>
<dbReference type="Pfam" id="PF00698">
    <property type="entry name" value="Acyl_transf_1"/>
    <property type="match status" value="1"/>
</dbReference>
<dbReference type="InterPro" id="IPR057326">
    <property type="entry name" value="KR_dom"/>
</dbReference>
<keyword evidence="4" id="KW-0012">Acyltransferase</keyword>
<dbReference type="SUPFAM" id="SSF51735">
    <property type="entry name" value="NAD(P)-binding Rossmann-fold domains"/>
    <property type="match status" value="1"/>
</dbReference>
<dbReference type="EMBL" id="CP022753">
    <property type="protein sequence ID" value="ASU83341.1"/>
    <property type="molecule type" value="Genomic_DNA"/>
</dbReference>
<feature type="domain" description="Carrier" evidence="7">
    <location>
        <begin position="968"/>
        <end position="1044"/>
    </location>
</feature>
<dbReference type="GO" id="GO:0004312">
    <property type="term" value="F:fatty acid synthase activity"/>
    <property type="evidence" value="ECO:0007669"/>
    <property type="project" value="TreeGrafter"/>
</dbReference>
<feature type="region of interest" description="C-terminal hotdog fold" evidence="5">
    <location>
        <begin position="1662"/>
        <end position="1807"/>
    </location>
</feature>
<dbReference type="Pfam" id="PF21089">
    <property type="entry name" value="PKS_DH_N"/>
    <property type="match status" value="1"/>
</dbReference>
<comment type="caution">
    <text evidence="5">Lacks conserved residue(s) required for the propagation of feature annotation.</text>
</comment>
<dbReference type="SMART" id="SM00825">
    <property type="entry name" value="PKS_KS"/>
    <property type="match status" value="1"/>
</dbReference>
<dbReference type="CDD" id="cd08953">
    <property type="entry name" value="KR_2_SDR_x"/>
    <property type="match status" value="1"/>
</dbReference>
<dbReference type="Pfam" id="PF14765">
    <property type="entry name" value="PS-DH"/>
    <property type="match status" value="1"/>
</dbReference>
<feature type="compositionally biased region" description="Low complexity" evidence="6">
    <location>
        <begin position="1230"/>
        <end position="1241"/>
    </location>
</feature>
<evidence type="ECO:0000256" key="4">
    <source>
        <dbReference type="ARBA" id="ARBA00023315"/>
    </source>
</evidence>
<dbReference type="InterPro" id="IPR016035">
    <property type="entry name" value="Acyl_Trfase/lysoPLipase"/>
</dbReference>
<dbReference type="InterPro" id="IPR036736">
    <property type="entry name" value="ACP-like_sf"/>
</dbReference>
<dbReference type="Gene3D" id="3.40.47.10">
    <property type="match status" value="1"/>
</dbReference>
<feature type="compositionally biased region" description="Low complexity" evidence="6">
    <location>
        <begin position="935"/>
        <end position="947"/>
    </location>
</feature>
<dbReference type="InterPro" id="IPR049552">
    <property type="entry name" value="PKS_DH_N"/>
</dbReference>
<dbReference type="CDD" id="cd00833">
    <property type="entry name" value="PKS"/>
    <property type="match status" value="1"/>
</dbReference>
<organism evidence="10 11">
    <name type="scientific">Nocardiopsis gilva YIM 90087</name>
    <dbReference type="NCBI Taxonomy" id="1235441"/>
    <lineage>
        <taxon>Bacteria</taxon>
        <taxon>Bacillati</taxon>
        <taxon>Actinomycetota</taxon>
        <taxon>Actinomycetes</taxon>
        <taxon>Streptosporangiales</taxon>
        <taxon>Nocardiopsidaceae</taxon>
        <taxon>Nocardiopsis</taxon>
    </lineage>
</organism>
<dbReference type="InterPro" id="IPR014043">
    <property type="entry name" value="Acyl_transferase_dom"/>
</dbReference>
<evidence type="ECO:0000313" key="10">
    <source>
        <dbReference type="EMBL" id="ASU83341.1"/>
    </source>
</evidence>
<evidence type="ECO:0000313" key="11">
    <source>
        <dbReference type="Proteomes" id="UP000215005"/>
    </source>
</evidence>
<dbReference type="InterPro" id="IPR014030">
    <property type="entry name" value="Ketoacyl_synth_N"/>
</dbReference>
<dbReference type="PANTHER" id="PTHR43775:SF51">
    <property type="entry name" value="INACTIVE PHENOLPHTHIOCEROL SYNTHESIS POLYKETIDE SYNTHASE TYPE I PKS1-RELATED"/>
    <property type="match status" value="1"/>
</dbReference>
<keyword evidence="2" id="KW-0597">Phosphoprotein</keyword>
<protein>
    <submittedName>
        <fullName evidence="10">Uncharacterized protein</fullName>
    </submittedName>
</protein>
<dbReference type="Gene3D" id="3.40.366.10">
    <property type="entry name" value="Malonyl-Coenzyme A Acyl Carrier Protein, domain 2"/>
    <property type="match status" value="1"/>
</dbReference>
<feature type="region of interest" description="Disordered" evidence="6">
    <location>
        <begin position="1198"/>
        <end position="1245"/>
    </location>
</feature>
<dbReference type="Pfam" id="PF02801">
    <property type="entry name" value="Ketoacyl-synt_C"/>
    <property type="match status" value="1"/>
</dbReference>
<feature type="domain" description="Ketosynthase family 3 (KS3)" evidence="8">
    <location>
        <begin position="2"/>
        <end position="462"/>
    </location>
</feature>
<dbReference type="Proteomes" id="UP000215005">
    <property type="component" value="Chromosome"/>
</dbReference>
<proteinExistence type="predicted"/>
<keyword evidence="11" id="KW-1185">Reference proteome</keyword>
<evidence type="ECO:0000259" key="9">
    <source>
        <dbReference type="PROSITE" id="PS52019"/>
    </source>
</evidence>
<dbReference type="PROSITE" id="PS50075">
    <property type="entry name" value="CARRIER"/>
    <property type="match status" value="1"/>
</dbReference>
<dbReference type="Gene3D" id="3.10.129.110">
    <property type="entry name" value="Polyketide synthase dehydratase"/>
    <property type="match status" value="1"/>
</dbReference>
<dbReference type="Pfam" id="PF00109">
    <property type="entry name" value="ketoacyl-synt"/>
    <property type="match status" value="1"/>
</dbReference>
<dbReference type="OrthoDB" id="4537517at2"/>
<dbReference type="InterPro" id="IPR042104">
    <property type="entry name" value="PKS_dehydratase_sf"/>
</dbReference>
<dbReference type="KEGG" id="ngv:CDO52_11635"/>
<dbReference type="InterPro" id="IPR020841">
    <property type="entry name" value="PKS_Beta-ketoAc_synthase_dom"/>
</dbReference>
<name>A0A223S5F3_9ACTN</name>
<dbReference type="SUPFAM" id="SSF47336">
    <property type="entry name" value="ACP-like"/>
    <property type="match status" value="1"/>
</dbReference>
<dbReference type="SUPFAM" id="SSF55048">
    <property type="entry name" value="Probable ACP-binding domain of malonyl-CoA ACP transacylase"/>
    <property type="match status" value="1"/>
</dbReference>
<evidence type="ECO:0000256" key="2">
    <source>
        <dbReference type="ARBA" id="ARBA00022553"/>
    </source>
</evidence>